<dbReference type="Pfam" id="PF03938">
    <property type="entry name" value="OmpH"/>
    <property type="match status" value="1"/>
</dbReference>
<dbReference type="GO" id="GO:0005829">
    <property type="term" value="C:cytosol"/>
    <property type="evidence" value="ECO:0007669"/>
    <property type="project" value="TreeGrafter"/>
</dbReference>
<organism evidence="6 7">
    <name type="scientific">Flavobacterium beibuense</name>
    <dbReference type="NCBI Taxonomy" id="657326"/>
    <lineage>
        <taxon>Bacteria</taxon>
        <taxon>Pseudomonadati</taxon>
        <taxon>Bacteroidota</taxon>
        <taxon>Flavobacteriia</taxon>
        <taxon>Flavobacteriales</taxon>
        <taxon>Flavobacteriaceae</taxon>
        <taxon>Flavobacterium</taxon>
    </lineage>
</organism>
<proteinExistence type="inferred from homology"/>
<keyword evidence="2 5" id="KW-0732">Signal</keyword>
<sequence>MIFSNMKEVMKKHFLVLLVLFTAATATAQSRGLKIAYIDMEYILEKVPDYAEAKNQLEIKAQKWKQEMEVKKNEINKLKQNLDTEKALLTKELIEEREEEISFLEKDLIEYQQKRFGPNGDFITQKAVLVKPIQDQVFNIVQDLAEARNYDFIFDKSSDMTMLFSAKRHDISDFVIGRMTRAAKREKLSNKELKQLEEMEKQEELDIDPAYAEKKQKLEDRKAERDSIIEQRRKAQEEKRRAYEERKEQQKREREAKRNGTQTDKTGEDTSGETTGERPAGESNTTDAQTERQDAVQAAKEERERKIEERKKEIEERKKQLAEQREAARKAREEQRNKNTQQPEEEQPQEQNETTPTEGEGN</sequence>
<feature type="compositionally biased region" description="Basic and acidic residues" evidence="4">
    <location>
        <begin position="289"/>
        <end position="337"/>
    </location>
</feature>
<feature type="compositionally biased region" description="Basic and acidic residues" evidence="4">
    <location>
        <begin position="211"/>
        <end position="258"/>
    </location>
</feature>
<keyword evidence="3" id="KW-0175">Coiled coil</keyword>
<evidence type="ECO:0000256" key="1">
    <source>
        <dbReference type="ARBA" id="ARBA00009091"/>
    </source>
</evidence>
<comment type="similarity">
    <text evidence="1">Belongs to the Skp family.</text>
</comment>
<keyword evidence="7" id="KW-1185">Reference proteome</keyword>
<dbReference type="Proteomes" id="UP000289775">
    <property type="component" value="Unassembled WGS sequence"/>
</dbReference>
<evidence type="ECO:0000256" key="5">
    <source>
        <dbReference type="SAM" id="SignalP"/>
    </source>
</evidence>
<feature type="region of interest" description="Disordered" evidence="4">
    <location>
        <begin position="199"/>
        <end position="362"/>
    </location>
</feature>
<feature type="signal peptide" evidence="5">
    <location>
        <begin position="1"/>
        <end position="28"/>
    </location>
</feature>
<dbReference type="GO" id="GO:0050821">
    <property type="term" value="P:protein stabilization"/>
    <property type="evidence" value="ECO:0007669"/>
    <property type="project" value="TreeGrafter"/>
</dbReference>
<reference evidence="6 7" key="1">
    <citation type="submission" date="2014-12" db="EMBL/GenBank/DDBJ databases">
        <title>Genome sequence of Flavobacterium beibuense RSKm HC5.</title>
        <authorList>
            <person name="Kim J.F."/>
            <person name="Song J.Y."/>
            <person name="Kwak M.-J."/>
            <person name="Lee S.-W."/>
        </authorList>
    </citation>
    <scope>NUCLEOTIDE SEQUENCE [LARGE SCALE GENOMIC DNA]</scope>
    <source>
        <strain evidence="6 7">RSKm HC5</strain>
    </source>
</reference>
<feature type="compositionally biased region" description="Low complexity" evidence="4">
    <location>
        <begin position="349"/>
        <end position="362"/>
    </location>
</feature>
<dbReference type="Gene3D" id="3.30.910.20">
    <property type="entry name" value="Skp domain"/>
    <property type="match status" value="1"/>
</dbReference>
<dbReference type="InterPro" id="IPR024930">
    <property type="entry name" value="Skp_dom_sf"/>
</dbReference>
<evidence type="ECO:0000256" key="4">
    <source>
        <dbReference type="SAM" id="MobiDB-lite"/>
    </source>
</evidence>
<dbReference type="InterPro" id="IPR005632">
    <property type="entry name" value="Chaperone_Skp"/>
</dbReference>
<dbReference type="AlphaFoldDB" id="A0A444W5U7"/>
<gene>
    <name evidence="6" type="ORF">NU09_3279</name>
</gene>
<dbReference type="GO" id="GO:0051082">
    <property type="term" value="F:unfolded protein binding"/>
    <property type="evidence" value="ECO:0007669"/>
    <property type="project" value="InterPro"/>
</dbReference>
<dbReference type="SUPFAM" id="SSF111384">
    <property type="entry name" value="OmpH-like"/>
    <property type="match status" value="1"/>
</dbReference>
<evidence type="ECO:0000313" key="6">
    <source>
        <dbReference type="EMBL" id="RYJ41245.1"/>
    </source>
</evidence>
<feature type="chain" id="PRO_5019055063" evidence="5">
    <location>
        <begin position="29"/>
        <end position="362"/>
    </location>
</feature>
<dbReference type="PANTHER" id="PTHR35089">
    <property type="entry name" value="CHAPERONE PROTEIN SKP"/>
    <property type="match status" value="1"/>
</dbReference>
<dbReference type="SMART" id="SM00935">
    <property type="entry name" value="OmpH"/>
    <property type="match status" value="1"/>
</dbReference>
<accession>A0A444W5U7</accession>
<name>A0A444W5U7_9FLAO</name>
<evidence type="ECO:0000313" key="7">
    <source>
        <dbReference type="Proteomes" id="UP000289775"/>
    </source>
</evidence>
<evidence type="ECO:0000256" key="2">
    <source>
        <dbReference type="ARBA" id="ARBA00022729"/>
    </source>
</evidence>
<protein>
    <submittedName>
        <fullName evidence="6">Outer membrane protein, ompH family</fullName>
    </submittedName>
</protein>
<evidence type="ECO:0000256" key="3">
    <source>
        <dbReference type="SAM" id="Coils"/>
    </source>
</evidence>
<dbReference type="PANTHER" id="PTHR35089:SF1">
    <property type="entry name" value="CHAPERONE PROTEIN SKP"/>
    <property type="match status" value="1"/>
</dbReference>
<comment type="caution">
    <text evidence="6">The sequence shown here is derived from an EMBL/GenBank/DDBJ whole genome shotgun (WGS) entry which is preliminary data.</text>
</comment>
<dbReference type="EMBL" id="JUIW01000012">
    <property type="protein sequence ID" value="RYJ41245.1"/>
    <property type="molecule type" value="Genomic_DNA"/>
</dbReference>
<feature type="coiled-coil region" evidence="3">
    <location>
        <begin position="47"/>
        <end position="114"/>
    </location>
</feature>